<reference evidence="2 5" key="1">
    <citation type="submission" date="2016-10" db="EMBL/GenBank/DDBJ databases">
        <authorList>
            <person name="de Groot N.N."/>
        </authorList>
    </citation>
    <scope>NUCLEOTIDE SEQUENCE [LARGE SCALE GENOMIC DNA]</scope>
    <source>
        <strain evidence="2 5">CCM 7361</strain>
    </source>
</reference>
<evidence type="ECO:0000313" key="2">
    <source>
        <dbReference type="EMBL" id="SDJ94096.1"/>
    </source>
</evidence>
<gene>
    <name evidence="2" type="ORF">SAMN05216189_102579</name>
    <name evidence="3" type="ORF">SAMN06295949_121124</name>
</gene>
<dbReference type="EMBL" id="FZPC01000021">
    <property type="protein sequence ID" value="SNT33084.1"/>
    <property type="molecule type" value="Genomic_DNA"/>
</dbReference>
<evidence type="ECO:0000313" key="5">
    <source>
        <dbReference type="Proteomes" id="UP000199693"/>
    </source>
</evidence>
<evidence type="ECO:0000259" key="1">
    <source>
        <dbReference type="Pfam" id="PF18660"/>
    </source>
</evidence>
<dbReference type="Proteomes" id="UP000198309">
    <property type="component" value="Unassembled WGS sequence"/>
</dbReference>
<name>A0A239LTY0_9PSED</name>
<sequence>MKPTTPLAYVQRAIDLTAERNKACPRNPMHGTLLDQLDYVKAVFEGREQDKSKLHQLSIGAIASKEFEENDPELARALKDAYYVAIQSARGLKIQLPD</sequence>
<dbReference type="InterPro" id="IPR040818">
    <property type="entry name" value="Tsi6"/>
</dbReference>
<accession>A0A239LTY0</accession>
<dbReference type="RefSeq" id="WP_089393115.1">
    <property type="nucleotide sequence ID" value="NZ_FNEC01000025.1"/>
</dbReference>
<organism evidence="2 5">
    <name type="scientific">Pseudomonas delhiensis</name>
    <dbReference type="NCBI Taxonomy" id="366289"/>
    <lineage>
        <taxon>Bacteria</taxon>
        <taxon>Pseudomonadati</taxon>
        <taxon>Pseudomonadota</taxon>
        <taxon>Gammaproteobacteria</taxon>
        <taxon>Pseudomonadales</taxon>
        <taxon>Pseudomonadaceae</taxon>
        <taxon>Pseudomonas</taxon>
    </lineage>
</organism>
<feature type="domain" description="Tsi6" evidence="1">
    <location>
        <begin position="5"/>
        <end position="87"/>
    </location>
</feature>
<evidence type="ECO:0000313" key="4">
    <source>
        <dbReference type="Proteomes" id="UP000198309"/>
    </source>
</evidence>
<dbReference type="Pfam" id="PF18660">
    <property type="entry name" value="Tsi6"/>
    <property type="match status" value="1"/>
</dbReference>
<protein>
    <recommendedName>
        <fullName evidence="1">Tsi6 domain-containing protein</fullName>
    </recommendedName>
</protein>
<dbReference type="EMBL" id="FNEC01000025">
    <property type="protein sequence ID" value="SDJ94096.1"/>
    <property type="molecule type" value="Genomic_DNA"/>
</dbReference>
<dbReference type="AlphaFoldDB" id="A0A239LTY0"/>
<reference evidence="3 4" key="2">
    <citation type="submission" date="2017-06" db="EMBL/GenBank/DDBJ databases">
        <authorList>
            <person name="Varghese N."/>
            <person name="Submissions S."/>
        </authorList>
    </citation>
    <scope>NUCLEOTIDE SEQUENCE [LARGE SCALE GENOMIC DNA]</scope>
    <source>
        <strain evidence="3 4">RLD-1</strain>
    </source>
</reference>
<evidence type="ECO:0000313" key="3">
    <source>
        <dbReference type="EMBL" id="SNT33084.1"/>
    </source>
</evidence>
<keyword evidence="4" id="KW-1185">Reference proteome</keyword>
<dbReference type="Proteomes" id="UP000199693">
    <property type="component" value="Unassembled WGS sequence"/>
</dbReference>
<proteinExistence type="predicted"/>